<dbReference type="OrthoDB" id="10262032at2759"/>
<dbReference type="InterPro" id="IPR050793">
    <property type="entry name" value="CMP-NeuNAc_synthase"/>
</dbReference>
<sequence>MSVLHFFIFLYLQVYALSLSSEKEVHALILARGGSKGILNKNLKELEGISLLARTINVLNSSNLFEYIWVSTDSDSIVEEATKFGALVHKRDIIYAQDNTSSLESVKEFLQKHDNINRFGLFQCTSIFLKNQYIKEALNRFMTKDCVFAVTSSLYNLYYRSHKLRWLIREDEAVVPLNFNPTHRPRRQDWPGELIETGMFYFSTRHLVEVEQKFQNDKCGVVEIDAAEAMEIDTYTDLLVAECLIQNKARCKIS</sequence>
<keyword evidence="2" id="KW-0808">Transferase</keyword>
<dbReference type="SUPFAM" id="SSF53448">
    <property type="entry name" value="Nucleotide-diphospho-sugar transferases"/>
    <property type="match status" value="1"/>
</dbReference>
<keyword evidence="1" id="KW-0732">Signal</keyword>
<dbReference type="PANTHER" id="PTHR21485:SF3">
    <property type="entry name" value="N-ACYLNEURAMINATE CYTIDYLYLTRANSFERASE"/>
    <property type="match status" value="1"/>
</dbReference>
<dbReference type="AlphaFoldDB" id="A0A0K8UEK4"/>
<reference evidence="2" key="1">
    <citation type="submission" date="2015-06" db="EMBL/GenBank/DDBJ databases">
        <authorList>
            <person name="Hoefler B.C."/>
            <person name="Straight P.D."/>
        </authorList>
    </citation>
    <scope>NUCLEOTIDE SEQUENCE</scope>
</reference>
<dbReference type="Pfam" id="PF02348">
    <property type="entry name" value="CTP_transf_3"/>
    <property type="match status" value="1"/>
</dbReference>
<feature type="signal peptide" evidence="1">
    <location>
        <begin position="1"/>
        <end position="16"/>
    </location>
</feature>
<keyword evidence="2" id="KW-0548">Nucleotidyltransferase</keyword>
<dbReference type="GO" id="GO:0008781">
    <property type="term" value="F:N-acylneuraminate cytidylyltransferase activity"/>
    <property type="evidence" value="ECO:0007669"/>
    <property type="project" value="TreeGrafter"/>
</dbReference>
<accession>A0A0K8UEK4</accession>
<dbReference type="Gene3D" id="3.90.550.10">
    <property type="entry name" value="Spore Coat Polysaccharide Biosynthesis Protein SpsA, Chain A"/>
    <property type="match status" value="1"/>
</dbReference>
<organism evidence="2">
    <name type="scientific">Bactrocera latifrons</name>
    <name type="common">Malaysian fruit fly</name>
    <name type="synonym">Chaetodacus latifrons</name>
    <dbReference type="NCBI Taxonomy" id="174628"/>
    <lineage>
        <taxon>Eukaryota</taxon>
        <taxon>Metazoa</taxon>
        <taxon>Ecdysozoa</taxon>
        <taxon>Arthropoda</taxon>
        <taxon>Hexapoda</taxon>
        <taxon>Insecta</taxon>
        <taxon>Pterygota</taxon>
        <taxon>Neoptera</taxon>
        <taxon>Endopterygota</taxon>
        <taxon>Diptera</taxon>
        <taxon>Brachycera</taxon>
        <taxon>Muscomorpha</taxon>
        <taxon>Tephritoidea</taxon>
        <taxon>Tephritidae</taxon>
        <taxon>Bactrocera</taxon>
        <taxon>Bactrocera</taxon>
    </lineage>
</organism>
<gene>
    <name evidence="2" type="primary">CMAS_1</name>
    <name evidence="2" type="ORF">c0_g3_i1</name>
</gene>
<dbReference type="InterPro" id="IPR029044">
    <property type="entry name" value="Nucleotide-diphossugar_trans"/>
</dbReference>
<feature type="chain" id="PRO_5005521058" evidence="1">
    <location>
        <begin position="17"/>
        <end position="254"/>
    </location>
</feature>
<dbReference type="EMBL" id="GDHF01027230">
    <property type="protein sequence ID" value="JAI25084.1"/>
    <property type="molecule type" value="Transcribed_RNA"/>
</dbReference>
<name>A0A0K8UEK4_BACLA</name>
<evidence type="ECO:0000313" key="2">
    <source>
        <dbReference type="EMBL" id="JAI25084.1"/>
    </source>
</evidence>
<protein>
    <submittedName>
        <fullName evidence="2">N-acylneuraminate cytidylyltransferase</fullName>
    </submittedName>
</protein>
<dbReference type="CDD" id="cd02513">
    <property type="entry name" value="CMP-NeuAc_Synthase"/>
    <property type="match status" value="1"/>
</dbReference>
<dbReference type="InterPro" id="IPR003329">
    <property type="entry name" value="Cytidylyl_trans"/>
</dbReference>
<evidence type="ECO:0000256" key="1">
    <source>
        <dbReference type="SAM" id="SignalP"/>
    </source>
</evidence>
<dbReference type="PANTHER" id="PTHR21485">
    <property type="entry name" value="HAD SUPERFAMILY MEMBERS CMAS AND KDSC"/>
    <property type="match status" value="1"/>
</dbReference>
<proteinExistence type="predicted"/>